<dbReference type="AlphaFoldDB" id="A0A975G746"/>
<keyword evidence="2" id="KW-0732">Signal</keyword>
<evidence type="ECO:0000256" key="1">
    <source>
        <dbReference type="SAM" id="MobiDB-lite"/>
    </source>
</evidence>
<dbReference type="InterPro" id="IPR011444">
    <property type="entry name" value="DUF1549"/>
</dbReference>
<feature type="domain" description="DUF1549" evidence="3">
    <location>
        <begin position="41"/>
        <end position="242"/>
    </location>
</feature>
<dbReference type="Pfam" id="PF07583">
    <property type="entry name" value="PSCyt2"/>
    <property type="match status" value="1"/>
</dbReference>
<proteinExistence type="predicted"/>
<dbReference type="Pfam" id="PF07587">
    <property type="entry name" value="PSD1"/>
    <property type="match status" value="1"/>
</dbReference>
<evidence type="ECO:0000259" key="4">
    <source>
        <dbReference type="Pfam" id="PF07587"/>
    </source>
</evidence>
<feature type="region of interest" description="Disordered" evidence="1">
    <location>
        <begin position="403"/>
        <end position="432"/>
    </location>
</feature>
<dbReference type="Proteomes" id="UP000676169">
    <property type="component" value="Chromosome"/>
</dbReference>
<feature type="signal peptide" evidence="2">
    <location>
        <begin position="1"/>
        <end position="17"/>
    </location>
</feature>
<organism evidence="5 6">
    <name type="scientific">Luteolibacter ambystomatis</name>
    <dbReference type="NCBI Taxonomy" id="2824561"/>
    <lineage>
        <taxon>Bacteria</taxon>
        <taxon>Pseudomonadati</taxon>
        <taxon>Verrucomicrobiota</taxon>
        <taxon>Verrucomicrobiia</taxon>
        <taxon>Verrucomicrobiales</taxon>
        <taxon>Verrucomicrobiaceae</taxon>
        <taxon>Luteolibacter</taxon>
    </lineage>
</organism>
<reference evidence="5" key="1">
    <citation type="submission" date="2021-04" db="EMBL/GenBank/DDBJ databases">
        <title>Luteolibacter sp. 32A isolated from the skin of an Anderson's salamander (Ambystoma andersonii).</title>
        <authorList>
            <person name="Spergser J."/>
            <person name="Busse H.-J."/>
        </authorList>
    </citation>
    <scope>NUCLEOTIDE SEQUENCE</scope>
    <source>
        <strain evidence="5">32A</strain>
    </source>
</reference>
<feature type="chain" id="PRO_5037538364" evidence="2">
    <location>
        <begin position="18"/>
        <end position="924"/>
    </location>
</feature>
<keyword evidence="6" id="KW-1185">Reference proteome</keyword>
<dbReference type="PANTHER" id="PTHR35889:SF3">
    <property type="entry name" value="F-BOX DOMAIN-CONTAINING PROTEIN"/>
    <property type="match status" value="1"/>
</dbReference>
<gene>
    <name evidence="5" type="ORF">KBB96_14070</name>
</gene>
<dbReference type="InterPro" id="IPR022655">
    <property type="entry name" value="DUF1553"/>
</dbReference>
<evidence type="ECO:0000313" key="5">
    <source>
        <dbReference type="EMBL" id="QUE49991.1"/>
    </source>
</evidence>
<evidence type="ECO:0000313" key="6">
    <source>
        <dbReference type="Proteomes" id="UP000676169"/>
    </source>
</evidence>
<feature type="domain" description="DUF1553" evidence="4">
    <location>
        <begin position="475"/>
        <end position="712"/>
    </location>
</feature>
<evidence type="ECO:0000256" key="2">
    <source>
        <dbReference type="SAM" id="SignalP"/>
    </source>
</evidence>
<dbReference type="PANTHER" id="PTHR35889">
    <property type="entry name" value="CYCLOINULO-OLIGOSACCHARIDE FRUCTANOTRANSFERASE-RELATED"/>
    <property type="match status" value="1"/>
</dbReference>
<name>A0A975G746_9BACT</name>
<protein>
    <submittedName>
        <fullName evidence="5">DUF1549 domain-containing protein</fullName>
    </submittedName>
</protein>
<evidence type="ECO:0000259" key="3">
    <source>
        <dbReference type="Pfam" id="PF07583"/>
    </source>
</evidence>
<dbReference type="EMBL" id="CP073100">
    <property type="protein sequence ID" value="QUE49991.1"/>
    <property type="molecule type" value="Genomic_DNA"/>
</dbReference>
<sequence length="924" mass="103099">MRIHALIGLLPFLAAVAAEEPHWSYVPPVAVLPAGAEGKNPVDAFLEDARTKIGLKAASETSPHQWLERAAYTLTGLPPSAAQLARIEKQPDDATRKALAEELLASPAYGERWARHWMDVARYADTSGYNFDQDNRYPFAYTYRDWLIRSFNRDLPYARFVELQIAADLMVDRPDHPDLAALGFITVGPRSGHEETIDDRVDVVTRGFMASTVSCARCHDHKFDPITTQDYYSLYSIFDNTTEPEQKPVVGMPGDEAALKAYQAESDKLEKEDLAVRQGLVDHLHNKDSLAVYLDLGWRAKSQGWEHGMAASESFKRGRYRAKAVLQWRDWLKKKTTGDKVPQRLADWDREMVVADDAGKKAACAKLAEEWMAGGEFAEFSKDQSCPMSYETDRVTGIMDTEDDNARRKRASAMSKLQAEHPGSPPRAMTLQDKPKWNDAVVFKRGNPAMRGDKFDRHWFSFLGGEVFPKDRSARLSLAEKIADPKNPLTARVMVNRVWAWNFGAPLADPSDFGTQQAAPPLLPLLDYLAVWFTENGGSVKELNRLLVTSQAFRLSADGPAENDRIDEANTRFWKWNRRRFDFEAMRDRLLASAGSLETKAVGGRSLKIDEPASDNRRSVYSFIDRYALPGVFVSFDLPHPDHLSAGRTQTTVPQQALYFLNSPLLVRRASALADAPEFKGLPDDASRVAWLYRRLFQREPSQSESSAIVQWLSRVNPANYQPKLGGTWEIRHADDSPTLPLEVREFPLFADDVWKTGPDPATAPIRWLNVGAGGGHVSNRHAMILRWRANASGEVKMTAHLKRTQKSGDTLAWRIDAQGTRPVGEGRFAPESTIDAAGQWVPVKAGDTMDLVLRAPDGDSCGGIAWTVKVMGRETSSAKPTVVGNFTSEFPRPNAPAAVAATSNPWADVVQMLWASNEFNFID</sequence>
<dbReference type="KEGG" id="lamb:KBB96_14070"/>
<dbReference type="RefSeq" id="WP_211630080.1">
    <property type="nucleotide sequence ID" value="NZ_CP073100.1"/>
</dbReference>
<accession>A0A975G746</accession>